<dbReference type="GO" id="GO:0045259">
    <property type="term" value="C:proton-transporting ATP synthase complex"/>
    <property type="evidence" value="ECO:0007669"/>
    <property type="project" value="UniProtKB-KW"/>
</dbReference>
<keyword evidence="9" id="KW-0934">Plastid</keyword>
<reference evidence="9" key="2">
    <citation type="submission" date="2016-10" db="EMBL/GenBank/DDBJ databases">
        <authorList>
            <person name="de Groot N.N."/>
        </authorList>
    </citation>
    <scope>NUCLEOTIDE SEQUENCE</scope>
    <source>
        <strain evidence="9">HV00480</strain>
    </source>
</reference>
<dbReference type="InterPro" id="IPR020781">
    <property type="entry name" value="ATPase_OSCP/d_CS"/>
</dbReference>
<keyword evidence="8" id="KW-0793">Thylakoid</keyword>
<dbReference type="GO" id="GO:0046933">
    <property type="term" value="F:proton-transporting ATP synthase activity, rotational mechanism"/>
    <property type="evidence" value="ECO:0007669"/>
    <property type="project" value="UniProtKB-UniRule"/>
</dbReference>
<dbReference type="AlphaFoldDB" id="A0A1G4NUD1"/>
<comment type="subunit">
    <text evidence="8">F-type ATPases have 2 components, F(1) - the catalytic core - and F(0) - the membrane proton channel. F(1) has five subunits: alpha(3), beta(3), gamma(1), delta(1), epsilon(1). CF(0) has four main subunits: a(1), b(1), b'(1) and c(10-14). The alpha and beta chains form an alternating ring which encloses part of the gamma chain. F(1) is attached to F(0) by a central stalk formed by the gamma and epsilon chains, while a peripheral stalk is formed by the delta, b and b' chains.</text>
</comment>
<dbReference type="NCBIfam" id="TIGR01145">
    <property type="entry name" value="ATP_synt_delta"/>
    <property type="match status" value="1"/>
</dbReference>
<evidence type="ECO:0000256" key="6">
    <source>
        <dbReference type="ARBA" id="ARBA00023136"/>
    </source>
</evidence>
<dbReference type="GeneID" id="29998983"/>
<geneLocation type="chloroplast" evidence="9"/>
<evidence type="ECO:0000313" key="9">
    <source>
        <dbReference type="EMBL" id="SCW22156.1"/>
    </source>
</evidence>
<dbReference type="RefSeq" id="YP_009313902.1">
    <property type="nucleotide sequence ID" value="NC_031659.1"/>
</dbReference>
<keyword evidence="6 8" id="KW-0472">Membrane</keyword>
<dbReference type="SUPFAM" id="SSF47928">
    <property type="entry name" value="N-terminal domain of the delta subunit of the F1F0-ATP synthase"/>
    <property type="match status" value="1"/>
</dbReference>
<keyword evidence="4 8" id="KW-0375">Hydrogen ion transport</keyword>
<sequence>MSTKTLIQQLSQPYAEALLEVARKSEQMDKIKEDVNIVLQVLAESNNLVAFLNNPLVSLQSKKEAVIKLFGDQLSNEVVVFILLLIDRKRIFYISAILNRYLEFLYEFESFIIADVATSNNLTDQQKKTLVDKLKDITGKNNIQLNVSIDKSLIAGFTIQIGSKIIDTSLRGQLKDIGYFLGANNI</sequence>
<dbReference type="Gene3D" id="1.10.520.20">
    <property type="entry name" value="N-terminal domain of the delta subunit of the F1F0-ATP synthase"/>
    <property type="match status" value="1"/>
</dbReference>
<reference evidence="9" key="1">
    <citation type="submission" date="2016-10" db="EMBL/GenBank/DDBJ databases">
        <title>Chloroplast genomes as a tool to resolve red algal phylogenies: a case study in the Nemaliales.</title>
        <authorList>
            <person name="Costa J.F."/>
            <person name="Lin S.M."/>
            <person name="Macaya E.C."/>
            <person name="Fernandez-Garcia C."/>
            <person name="Verbruggen H."/>
        </authorList>
    </citation>
    <scope>NUCLEOTIDE SEQUENCE</scope>
    <source>
        <strain evidence="9">HV00480</strain>
    </source>
</reference>
<evidence type="ECO:0000256" key="1">
    <source>
        <dbReference type="ARBA" id="ARBA00004370"/>
    </source>
</evidence>
<comment type="function">
    <text evidence="8">F(1)F(0) ATP synthase produces ATP from ADP in the presence of a proton or sodium gradient. F-type ATPases consist of two structural domains, F(1) containing the extramembraneous catalytic core and F(0) containing the membrane proton channel, linked together by a central stalk and a peripheral stalk. During catalysis, ATP synthesis in the catalytic domain of F(1) is coupled via a rotary mechanism of the central stalk subunits to proton translocation.</text>
</comment>
<dbReference type="EMBL" id="LT622867">
    <property type="protein sequence ID" value="SCW22156.1"/>
    <property type="molecule type" value="Genomic_DNA"/>
</dbReference>
<dbReference type="Pfam" id="PF00213">
    <property type="entry name" value="OSCP"/>
    <property type="match status" value="1"/>
</dbReference>
<evidence type="ECO:0000256" key="5">
    <source>
        <dbReference type="ARBA" id="ARBA00023065"/>
    </source>
</evidence>
<evidence type="ECO:0000256" key="7">
    <source>
        <dbReference type="ARBA" id="ARBA00023310"/>
    </source>
</evidence>
<comment type="subcellular location">
    <subcellularLocation>
        <location evidence="1">Membrane</location>
    </subcellularLocation>
    <subcellularLocation>
        <location evidence="8">Plastid</location>
        <location evidence="8">Chloroplast thylakoid membrane</location>
        <topology evidence="8">Peripheral membrane protein</topology>
    </subcellularLocation>
</comment>
<evidence type="ECO:0000256" key="3">
    <source>
        <dbReference type="ARBA" id="ARBA00022448"/>
    </source>
</evidence>
<dbReference type="GO" id="GO:0009535">
    <property type="term" value="C:chloroplast thylakoid membrane"/>
    <property type="evidence" value="ECO:0007669"/>
    <property type="project" value="UniProtKB-SubCell"/>
</dbReference>
<comment type="similarity">
    <text evidence="2 8">Belongs to the ATPase delta chain family.</text>
</comment>
<name>A0A1G4NUD1_9FLOR</name>
<keyword evidence="7 8" id="KW-0066">ATP synthesis</keyword>
<evidence type="ECO:0000256" key="8">
    <source>
        <dbReference type="HAMAP-Rule" id="MF_01416"/>
    </source>
</evidence>
<dbReference type="PANTHER" id="PTHR11910">
    <property type="entry name" value="ATP SYNTHASE DELTA CHAIN"/>
    <property type="match status" value="1"/>
</dbReference>
<evidence type="ECO:0000256" key="2">
    <source>
        <dbReference type="ARBA" id="ARBA00007046"/>
    </source>
</evidence>
<protein>
    <recommendedName>
        <fullName evidence="8">ATP synthase subunit delta, chloroplastic</fullName>
    </recommendedName>
    <alternativeName>
        <fullName evidence="8">ATP synthase F(1) sector subunit delta</fullName>
    </alternativeName>
    <alternativeName>
        <fullName evidence="8">F-type ATPase subunit delta</fullName>
    </alternativeName>
</protein>
<keyword evidence="9" id="KW-0150">Chloroplast</keyword>
<gene>
    <name evidence="8 9" type="primary">atpD</name>
    <name evidence="9" type="ORF">HV00480_111</name>
</gene>
<keyword evidence="8" id="KW-0139">CF(1)</keyword>
<proteinExistence type="inferred from homology"/>
<dbReference type="PRINTS" id="PR00125">
    <property type="entry name" value="ATPASEDELTA"/>
</dbReference>
<keyword evidence="3 8" id="KW-0813">Transport</keyword>
<comment type="function">
    <text evidence="8">This protein is part of the stalk that links CF(0) to CF(1). It either transmits conformational changes from CF(0) to CF(1) or is implicated in proton conduction.</text>
</comment>
<organism evidence="9">
    <name type="scientific">Hommersandiophycus borowitzkae</name>
    <dbReference type="NCBI Taxonomy" id="268573"/>
    <lineage>
        <taxon>Eukaryota</taxon>
        <taxon>Rhodophyta</taxon>
        <taxon>Florideophyceae</taxon>
        <taxon>Nemaliophycidae</taxon>
        <taxon>Nemaliales</taxon>
        <taxon>Liagoraceae</taxon>
        <taxon>Hommersandiophycus</taxon>
    </lineage>
</organism>
<evidence type="ECO:0000256" key="4">
    <source>
        <dbReference type="ARBA" id="ARBA00022781"/>
    </source>
</evidence>
<accession>A0A1G4NUD1</accession>
<dbReference type="PROSITE" id="PS00389">
    <property type="entry name" value="ATPASE_DELTA"/>
    <property type="match status" value="1"/>
</dbReference>
<dbReference type="InterPro" id="IPR000711">
    <property type="entry name" value="ATPase_OSCP/dsu"/>
</dbReference>
<dbReference type="InterPro" id="IPR026015">
    <property type="entry name" value="ATP_synth_OSCP/delta_N_sf"/>
</dbReference>
<dbReference type="HAMAP" id="MF_01416">
    <property type="entry name" value="ATP_synth_delta_bact"/>
    <property type="match status" value="1"/>
</dbReference>
<keyword evidence="5 8" id="KW-0406">Ion transport</keyword>